<reference evidence="2" key="1">
    <citation type="submission" date="2022-08" db="EMBL/GenBank/DDBJ databases">
        <title>Complete genome sequence of Mycoplasma molare type strain H 542.</title>
        <authorList>
            <person name="Spergser J."/>
        </authorList>
    </citation>
    <scope>NUCLEOTIDE SEQUENCE</scope>
    <source>
        <strain evidence="2">H 542</strain>
    </source>
</reference>
<feature type="transmembrane region" description="Helical" evidence="1">
    <location>
        <begin position="78"/>
        <end position="96"/>
    </location>
</feature>
<feature type="transmembrane region" description="Helical" evidence="1">
    <location>
        <begin position="108"/>
        <end position="130"/>
    </location>
</feature>
<evidence type="ECO:0000313" key="3">
    <source>
        <dbReference type="Proteomes" id="UP001058364"/>
    </source>
</evidence>
<sequence>MKFISGGVVIGLEEQIKDIVTLEVLNEQKELISNYYLKEIQLTCISIAIFNPIWIIFSSSIRSMEAGGKNNLTSILQFLSGVLQIIWLSIIVFVFIPNISLDFRYEFAFYYFILFTSDLLKLIVYEIFYLKVNWAKNITH</sequence>
<name>A0ABY5TVT6_9BACT</name>
<gene>
    <name evidence="2" type="ORF">NX772_03415</name>
</gene>
<protein>
    <submittedName>
        <fullName evidence="2">Uncharacterized protein</fullName>
    </submittedName>
</protein>
<dbReference type="Proteomes" id="UP001058364">
    <property type="component" value="Chromosome"/>
</dbReference>
<evidence type="ECO:0000313" key="2">
    <source>
        <dbReference type="EMBL" id="UWD34111.1"/>
    </source>
</evidence>
<keyword evidence="1" id="KW-1133">Transmembrane helix</keyword>
<evidence type="ECO:0000256" key="1">
    <source>
        <dbReference type="SAM" id="Phobius"/>
    </source>
</evidence>
<keyword evidence="1" id="KW-0812">Transmembrane</keyword>
<keyword evidence="1" id="KW-0472">Membrane</keyword>
<accession>A0ABY5TVT6</accession>
<dbReference type="EMBL" id="CP103423">
    <property type="protein sequence ID" value="UWD34111.1"/>
    <property type="molecule type" value="Genomic_DNA"/>
</dbReference>
<keyword evidence="3" id="KW-1185">Reference proteome</keyword>
<organism evidence="2 3">
    <name type="scientific">Mesomycoplasma molare</name>
    <dbReference type="NCBI Taxonomy" id="171288"/>
    <lineage>
        <taxon>Bacteria</taxon>
        <taxon>Bacillati</taxon>
        <taxon>Mycoplasmatota</taxon>
        <taxon>Mycoplasmoidales</taxon>
        <taxon>Metamycoplasmataceae</taxon>
        <taxon>Mesomycoplasma</taxon>
    </lineage>
</organism>
<dbReference type="RefSeq" id="WP_240532002.1">
    <property type="nucleotide sequence ID" value="NZ_CP103423.1"/>
</dbReference>
<proteinExistence type="predicted"/>
<feature type="transmembrane region" description="Helical" evidence="1">
    <location>
        <begin position="40"/>
        <end position="57"/>
    </location>
</feature>